<feature type="transmembrane region" description="Helical" evidence="1">
    <location>
        <begin position="140"/>
        <end position="160"/>
    </location>
</feature>
<reference evidence="3" key="1">
    <citation type="journal article" date="2013" name="Nature">
        <title>Pan genome of the phytoplankton Emiliania underpins its global distribution.</title>
        <authorList>
            <person name="Read B.A."/>
            <person name="Kegel J."/>
            <person name="Klute M.J."/>
            <person name="Kuo A."/>
            <person name="Lefebvre S.C."/>
            <person name="Maumus F."/>
            <person name="Mayer C."/>
            <person name="Miller J."/>
            <person name="Monier A."/>
            <person name="Salamov A."/>
            <person name="Young J."/>
            <person name="Aguilar M."/>
            <person name="Claverie J.M."/>
            <person name="Frickenhaus S."/>
            <person name="Gonzalez K."/>
            <person name="Herman E.K."/>
            <person name="Lin Y.C."/>
            <person name="Napier J."/>
            <person name="Ogata H."/>
            <person name="Sarno A.F."/>
            <person name="Shmutz J."/>
            <person name="Schroeder D."/>
            <person name="de Vargas C."/>
            <person name="Verret F."/>
            <person name="von Dassow P."/>
            <person name="Valentin K."/>
            <person name="Van de Peer Y."/>
            <person name="Wheeler G."/>
            <person name="Dacks J.B."/>
            <person name="Delwiche C.F."/>
            <person name="Dyhrman S.T."/>
            <person name="Glockner G."/>
            <person name="John U."/>
            <person name="Richards T."/>
            <person name="Worden A.Z."/>
            <person name="Zhang X."/>
            <person name="Grigoriev I.V."/>
            <person name="Allen A.E."/>
            <person name="Bidle K."/>
            <person name="Borodovsky M."/>
            <person name="Bowler C."/>
            <person name="Brownlee C."/>
            <person name="Cock J.M."/>
            <person name="Elias M."/>
            <person name="Gladyshev V.N."/>
            <person name="Groth M."/>
            <person name="Guda C."/>
            <person name="Hadaegh A."/>
            <person name="Iglesias-Rodriguez M.D."/>
            <person name="Jenkins J."/>
            <person name="Jones B.M."/>
            <person name="Lawson T."/>
            <person name="Leese F."/>
            <person name="Lindquist E."/>
            <person name="Lobanov A."/>
            <person name="Lomsadze A."/>
            <person name="Malik S.B."/>
            <person name="Marsh M.E."/>
            <person name="Mackinder L."/>
            <person name="Mock T."/>
            <person name="Mueller-Roeber B."/>
            <person name="Pagarete A."/>
            <person name="Parker M."/>
            <person name="Probert I."/>
            <person name="Quesneville H."/>
            <person name="Raines C."/>
            <person name="Rensing S.A."/>
            <person name="Riano-Pachon D.M."/>
            <person name="Richier S."/>
            <person name="Rokitta S."/>
            <person name="Shiraiwa Y."/>
            <person name="Soanes D.M."/>
            <person name="van der Giezen M."/>
            <person name="Wahlund T.M."/>
            <person name="Williams B."/>
            <person name="Wilson W."/>
            <person name="Wolfe G."/>
            <person name="Wurch L.L."/>
        </authorList>
    </citation>
    <scope>NUCLEOTIDE SEQUENCE</scope>
</reference>
<organism evidence="2 3">
    <name type="scientific">Emiliania huxleyi (strain CCMP1516)</name>
    <dbReference type="NCBI Taxonomy" id="280463"/>
    <lineage>
        <taxon>Eukaryota</taxon>
        <taxon>Haptista</taxon>
        <taxon>Haptophyta</taxon>
        <taxon>Prymnesiophyceae</taxon>
        <taxon>Isochrysidales</taxon>
        <taxon>Noelaerhabdaceae</taxon>
        <taxon>Emiliania</taxon>
    </lineage>
</organism>
<sequence>MIYPLAAPLCLTIAGAFIAAGTLSETAAPFAFTWGVPLSFAGLMVVMWSGDGLSYLMLLASALSIARSGCSTAAPPPDAFAAAACDAVLGLPPLALPLLSVVPPATLVARFGPDDPCLTAWLASTLVSLVPALPPDVQALAWQPGVVSSALIFFNAYCMLRTRRAKTAEAIPQSKKVS</sequence>
<reference evidence="2" key="2">
    <citation type="submission" date="2024-10" db="UniProtKB">
        <authorList>
            <consortium name="EnsemblProtists"/>
        </authorList>
    </citation>
    <scope>IDENTIFICATION</scope>
</reference>
<dbReference type="KEGG" id="ehx:EMIHUDRAFT_204866"/>
<keyword evidence="3" id="KW-1185">Reference proteome</keyword>
<name>A0A0D3JWH5_EMIH1</name>
<dbReference type="PaxDb" id="2903-EOD27860"/>
<evidence type="ECO:0000313" key="2">
    <source>
        <dbReference type="EnsemblProtists" id="EOD27860"/>
    </source>
</evidence>
<keyword evidence="1" id="KW-0472">Membrane</keyword>
<proteinExistence type="predicted"/>
<dbReference type="GeneID" id="17273406"/>
<keyword evidence="1" id="KW-0812">Transmembrane</keyword>
<dbReference type="HOGENOM" id="CLU_1513284_0_0_1"/>
<accession>A0A0D3JWH5</accession>
<dbReference type="RefSeq" id="XP_005780289.1">
    <property type="nucleotide sequence ID" value="XM_005780232.1"/>
</dbReference>
<evidence type="ECO:0000256" key="1">
    <source>
        <dbReference type="SAM" id="Phobius"/>
    </source>
</evidence>
<dbReference type="EnsemblProtists" id="EOD27860">
    <property type="protein sequence ID" value="EOD27860"/>
    <property type="gene ID" value="EMIHUDRAFT_204866"/>
</dbReference>
<dbReference type="Proteomes" id="UP000013827">
    <property type="component" value="Unassembled WGS sequence"/>
</dbReference>
<evidence type="ECO:0000313" key="3">
    <source>
        <dbReference type="Proteomes" id="UP000013827"/>
    </source>
</evidence>
<feature type="transmembrane region" description="Helical" evidence="1">
    <location>
        <begin position="34"/>
        <end position="58"/>
    </location>
</feature>
<protein>
    <submittedName>
        <fullName evidence="2">Uncharacterized protein</fullName>
    </submittedName>
</protein>
<keyword evidence="1" id="KW-1133">Transmembrane helix</keyword>
<dbReference type="AlphaFoldDB" id="A0A0D3JWH5"/>